<organism evidence="7 8">
    <name type="scientific">Actinidia rufa</name>
    <dbReference type="NCBI Taxonomy" id="165716"/>
    <lineage>
        <taxon>Eukaryota</taxon>
        <taxon>Viridiplantae</taxon>
        <taxon>Streptophyta</taxon>
        <taxon>Embryophyta</taxon>
        <taxon>Tracheophyta</taxon>
        <taxon>Spermatophyta</taxon>
        <taxon>Magnoliopsida</taxon>
        <taxon>eudicotyledons</taxon>
        <taxon>Gunneridae</taxon>
        <taxon>Pentapetalae</taxon>
        <taxon>asterids</taxon>
        <taxon>Ericales</taxon>
        <taxon>Actinidiaceae</taxon>
        <taxon>Actinidia</taxon>
    </lineage>
</organism>
<keyword evidence="5" id="KW-1133">Transmembrane helix</keyword>
<dbReference type="Proteomes" id="UP000585474">
    <property type="component" value="Unassembled WGS sequence"/>
</dbReference>
<evidence type="ECO:0000259" key="6">
    <source>
        <dbReference type="Pfam" id="PF13966"/>
    </source>
</evidence>
<feature type="region of interest" description="Disordered" evidence="4">
    <location>
        <begin position="154"/>
        <end position="186"/>
    </location>
</feature>
<dbReference type="GO" id="GO:0042500">
    <property type="term" value="F:aspartic endopeptidase activity, intramembrane cleaving"/>
    <property type="evidence" value="ECO:0007669"/>
    <property type="project" value="InterPro"/>
</dbReference>
<dbReference type="GO" id="GO:0006465">
    <property type="term" value="P:signal peptide processing"/>
    <property type="evidence" value="ECO:0007669"/>
    <property type="project" value="TreeGrafter"/>
</dbReference>
<accession>A0A7J0GQI1</accession>
<evidence type="ECO:0000256" key="4">
    <source>
        <dbReference type="SAM" id="MobiDB-lite"/>
    </source>
</evidence>
<keyword evidence="2" id="KW-0378">Hydrolase</keyword>
<comment type="caution">
    <text evidence="7">The sequence shown here is derived from an EMBL/GenBank/DDBJ whole genome shotgun (WGS) entry which is preliminary data.</text>
</comment>
<keyword evidence="8" id="KW-1185">Reference proteome</keyword>
<dbReference type="OrthoDB" id="29661at2759"/>
<feature type="transmembrane region" description="Helical" evidence="5">
    <location>
        <begin position="40"/>
        <end position="57"/>
    </location>
</feature>
<keyword evidence="2" id="KW-0645">Protease</keyword>
<dbReference type="AlphaFoldDB" id="A0A7J0GQI1"/>
<feature type="compositionally biased region" description="Basic and acidic residues" evidence="4">
    <location>
        <begin position="154"/>
        <end position="168"/>
    </location>
</feature>
<keyword evidence="5" id="KW-0472">Membrane</keyword>
<feature type="transmembrane region" description="Helical" evidence="5">
    <location>
        <begin position="64"/>
        <end position="83"/>
    </location>
</feature>
<name>A0A7J0GQI1_9ERIC</name>
<feature type="transmembrane region" description="Helical" evidence="5">
    <location>
        <begin position="7"/>
        <end position="25"/>
    </location>
</feature>
<dbReference type="EMBL" id="BJWL01000023">
    <property type="protein sequence ID" value="GFZ13043.1"/>
    <property type="molecule type" value="Genomic_DNA"/>
</dbReference>
<protein>
    <submittedName>
        <fullName evidence="7">Signal peptide peptidase</fullName>
    </submittedName>
</protein>
<evidence type="ECO:0000313" key="7">
    <source>
        <dbReference type="EMBL" id="GFZ13043.1"/>
    </source>
</evidence>
<dbReference type="PANTHER" id="PTHR12174:SF23">
    <property type="entry name" value="MINOR HISTOCOMPATIBILITY ANTIGEN H13"/>
    <property type="match status" value="1"/>
</dbReference>
<feature type="domain" description="Reverse transcriptase zinc-binding" evidence="6">
    <location>
        <begin position="584"/>
        <end position="668"/>
    </location>
</feature>
<evidence type="ECO:0000256" key="2">
    <source>
        <dbReference type="ARBA" id="ARBA00022670"/>
    </source>
</evidence>
<evidence type="ECO:0000256" key="1">
    <source>
        <dbReference type="ARBA" id="ARBA00004477"/>
    </source>
</evidence>
<keyword evidence="3" id="KW-0256">Endoplasmic reticulum</keyword>
<dbReference type="InterPro" id="IPR007369">
    <property type="entry name" value="Peptidase_A22B_SPP"/>
</dbReference>
<comment type="subcellular location">
    <subcellularLocation>
        <location evidence="1">Endoplasmic reticulum membrane</location>
        <topology evidence="1">Multi-pass membrane protein</topology>
    </subcellularLocation>
</comment>
<gene>
    <name evidence="7" type="ORF">Acr_23g0014280</name>
</gene>
<evidence type="ECO:0000313" key="8">
    <source>
        <dbReference type="Proteomes" id="UP000585474"/>
    </source>
</evidence>
<sequence>MKVDPNLNVILTACLTVYVGCYRSVKPTPPSETMSNEHAMRFPLVGSAMLLSLFLLFKFLSKDLVNAVLTCYFFILGIVALSGRADLKDRKGESSKGILGLAWRGVRRDRSRGSWVESRGWDQVQEAEENTKRCKCTEGSDILKQALDGWETRGTCRENDDSSSEKGKTKLGRKKRATDSPGETRTRLVQYGPKIEQQWKGRGCSRGRTREVEMQCGVSSRNKAWDIDGSVIRSLWGGRWVKWECLRAEGTAGGILMMWDSRALTCLEYLAGSHSISCLFKNGEDGKTWAFARVYGPQSRGDRWGLWEELSGARAVWGTPWVCGGTLMWSGRATEGFKDFVRKWWDGYVVQGSPSYCLARKLRWLKEDLKRWNMEVFGRIEMRLSIPTKELQALESKEHLPGLSDDEKDRWVELKVEIGSGNASGINLVAWRVLCLPKKGGGLGVRDLRLFNKALLGKWIWRFARGEDKLWCRVIRGKYGTVRGAWRTKDVIHAHGTGLDSGYSNASSGQVSRPVRFGFISGGVCDGLLVLFPAGGAWAPVFTRGAQEWELEAFEEFFRLIQEVQPRSQEMDKWRWKRQGKGSFTVSSFYQSLTGSGDTTFLGKGVWVNGVPSKVCFFGWAKAKGAILTIDNLKRRRIVVTEWCYLCKGNAETTDHLLIHCQAASELWSLVLSIFGLPGKLGVFLPHAFYPIAVVLDSVHEVQRSKAGEPQYSEASLRGEFGWLSEDFLFLRLGKRVKQRLALVKPMPCLAPRPASCALRNTELSYGLEVEFTRSQIIAAIPGTFFCAWYALQKHWLANNILGLAFSIQV</sequence>
<dbReference type="InterPro" id="IPR026960">
    <property type="entry name" value="RVT-Znf"/>
</dbReference>
<dbReference type="Pfam" id="PF13966">
    <property type="entry name" value="zf-RVT"/>
    <property type="match status" value="1"/>
</dbReference>
<evidence type="ECO:0000256" key="3">
    <source>
        <dbReference type="ARBA" id="ARBA00022824"/>
    </source>
</evidence>
<proteinExistence type="predicted"/>
<dbReference type="PANTHER" id="PTHR12174">
    <property type="entry name" value="SIGNAL PEPTIDE PEPTIDASE"/>
    <property type="match status" value="1"/>
</dbReference>
<dbReference type="Pfam" id="PF04258">
    <property type="entry name" value="Peptidase_A22B"/>
    <property type="match status" value="2"/>
</dbReference>
<dbReference type="GO" id="GO:0098554">
    <property type="term" value="C:cytoplasmic side of endoplasmic reticulum membrane"/>
    <property type="evidence" value="ECO:0007669"/>
    <property type="project" value="TreeGrafter"/>
</dbReference>
<reference evidence="7 8" key="1">
    <citation type="submission" date="2019-07" db="EMBL/GenBank/DDBJ databases">
        <title>De Novo Assembly of kiwifruit Actinidia rufa.</title>
        <authorList>
            <person name="Sugita-Konishi S."/>
            <person name="Sato K."/>
            <person name="Mori E."/>
            <person name="Abe Y."/>
            <person name="Kisaki G."/>
            <person name="Hamano K."/>
            <person name="Suezawa K."/>
            <person name="Otani M."/>
            <person name="Fukuda T."/>
            <person name="Manabe T."/>
            <person name="Gomi K."/>
            <person name="Tabuchi M."/>
            <person name="Akimitsu K."/>
            <person name="Kataoka I."/>
        </authorList>
    </citation>
    <scope>NUCLEOTIDE SEQUENCE [LARGE SCALE GENOMIC DNA]</scope>
    <source>
        <strain evidence="8">cv. Fuchu</strain>
    </source>
</reference>
<evidence type="ECO:0000256" key="5">
    <source>
        <dbReference type="SAM" id="Phobius"/>
    </source>
</evidence>
<dbReference type="GO" id="GO:0098553">
    <property type="term" value="C:lumenal side of endoplasmic reticulum membrane"/>
    <property type="evidence" value="ECO:0007669"/>
    <property type="project" value="TreeGrafter"/>
</dbReference>
<dbReference type="GO" id="GO:0033619">
    <property type="term" value="P:membrane protein proteolysis"/>
    <property type="evidence" value="ECO:0007669"/>
    <property type="project" value="TreeGrafter"/>
</dbReference>
<keyword evidence="5" id="KW-0812">Transmembrane</keyword>